<dbReference type="Gene3D" id="3.55.50.10">
    <property type="entry name" value="Baseplate protein-like domains"/>
    <property type="match status" value="1"/>
</dbReference>
<reference evidence="4 5" key="1">
    <citation type="submission" date="2020-10" db="EMBL/GenBank/DDBJ databases">
        <title>Phylogeny of dyella-like bacteria.</title>
        <authorList>
            <person name="Fu J."/>
        </authorList>
    </citation>
    <scope>NUCLEOTIDE SEQUENCE [LARGE SCALE GENOMIC DNA]</scope>
    <source>
        <strain evidence="4 5">THG-B117</strain>
    </source>
</reference>
<dbReference type="Pfam" id="PF04717">
    <property type="entry name" value="Phage_base_V"/>
    <property type="match status" value="1"/>
</dbReference>
<dbReference type="PANTHER" id="PTHR32305">
    <property type="match status" value="1"/>
</dbReference>
<dbReference type="SUPFAM" id="SSF69279">
    <property type="entry name" value="Phage tail proteins"/>
    <property type="match status" value="2"/>
</dbReference>
<evidence type="ECO:0000313" key="5">
    <source>
        <dbReference type="Proteomes" id="UP001430065"/>
    </source>
</evidence>
<comment type="similarity">
    <text evidence="1">Belongs to the VgrG protein family.</text>
</comment>
<dbReference type="Gene3D" id="2.30.110.50">
    <property type="match status" value="1"/>
</dbReference>
<proteinExistence type="inferred from homology"/>
<dbReference type="PANTHER" id="PTHR32305:SF11">
    <property type="entry name" value="TYPE VI SECRETION SYSTEM SPIKE PROTEIN VGRG3"/>
    <property type="match status" value="1"/>
</dbReference>
<evidence type="ECO:0000259" key="3">
    <source>
        <dbReference type="Pfam" id="PF22178"/>
    </source>
</evidence>
<dbReference type="Pfam" id="PF22178">
    <property type="entry name" value="Gp5_trimer_C"/>
    <property type="match status" value="1"/>
</dbReference>
<protein>
    <submittedName>
        <fullName evidence="4">Type VI secretion system tip protein VgrG</fullName>
    </submittedName>
</protein>
<sequence length="704" mass="78591">MPRHTDLRFTFEPASGLTFDVLAFTLDESLSQLFTLTVDLSSDNPSVDFGKLLDQPALFTLWRGEQAVRYVHGSVSSVSQGATGFRRTRYCVVVEPQLARAGLRSDWRIFQQQTVPQILQAVLNRSGIVDVRQVLSKEHAAHEYCVQPGESDLDFFARLSAEEGLYYAFEHGEHGHRLIQGDVLYTHGVITGGPVIYNATPGGDQAEPCLRAFRYSENVRTAIATQRDYSFHRPAYNHETCSTGSNLAHQGGDYEYYGYPGRYKQADTVGKPFTKTRLLSLRRDAQIAVVEGDDARLQPGLAFDLEGHPREAWDTGWRVLGMVHTGTQTTSQEEDGAEAMVGTLYSYEAQIIPDRIEWRPPLYAKPRIDGPQTAVVVGPPGEEIFTDEYGRVRLQFSWDRYGNNDEHSSCWVRVSQNWAGAAWGHIAIPRIGQSVLVDYVDGDPDQPVVTSRVYTAPSPPPYELPRHKTRMSIKSQTHKGTGYNELRFEDEKDQEEIFVHAQKDQNIHVNNDETTFVGHDRKENVEHDETISIGRDRTESVGNNEQLTIGRDRTHKLGQDSFLTIERNHTITLGKDRIENVGNHRKDQTTANHLSDVGGHVEQTVQGHHKLSAGQSIERKTQRYQLQAGDRAVFRGPGGSITLSDDGIAIEGLLIRFKGPLQQQNHAEGHSFAIQGHPQIGLGDDFCVTCFLSAALTGAPVVPV</sequence>
<dbReference type="Pfam" id="PF05954">
    <property type="entry name" value="Phage_GPD"/>
    <property type="match status" value="1"/>
</dbReference>
<evidence type="ECO:0000259" key="2">
    <source>
        <dbReference type="Pfam" id="PF04717"/>
    </source>
</evidence>
<dbReference type="Gene3D" id="2.40.50.230">
    <property type="entry name" value="Gp5 N-terminal domain"/>
    <property type="match status" value="1"/>
</dbReference>
<comment type="caution">
    <text evidence="4">The sequence shown here is derived from an EMBL/GenBank/DDBJ whole genome shotgun (WGS) entry which is preliminary data.</text>
</comment>
<dbReference type="Gene3D" id="4.10.220.110">
    <property type="match status" value="1"/>
</dbReference>
<dbReference type="InterPro" id="IPR006531">
    <property type="entry name" value="Gp5/Vgr_OB"/>
</dbReference>
<dbReference type="InterPro" id="IPR037026">
    <property type="entry name" value="Vgr_OB-fold_dom_sf"/>
</dbReference>
<dbReference type="RefSeq" id="WP_204637632.1">
    <property type="nucleotide sequence ID" value="NZ_JADIKC010000009.1"/>
</dbReference>
<dbReference type="InterPro" id="IPR050708">
    <property type="entry name" value="T6SS_VgrG/RHS"/>
</dbReference>
<dbReference type="SUPFAM" id="SSF69349">
    <property type="entry name" value="Phage fibre proteins"/>
    <property type="match status" value="1"/>
</dbReference>
<dbReference type="SUPFAM" id="SSF69255">
    <property type="entry name" value="gp5 N-terminal domain-like"/>
    <property type="match status" value="1"/>
</dbReference>
<feature type="domain" description="Gp5/Type VI secretion system Vgr C-terminal trimerisation" evidence="3">
    <location>
        <begin position="472"/>
        <end position="576"/>
    </location>
</feature>
<dbReference type="EMBL" id="JADIKC010000009">
    <property type="protein sequence ID" value="MBM7123185.1"/>
    <property type="molecule type" value="Genomic_DNA"/>
</dbReference>
<dbReference type="InterPro" id="IPR017847">
    <property type="entry name" value="T6SS_RhsGE_Vgr_subset"/>
</dbReference>
<dbReference type="NCBIfam" id="TIGR03361">
    <property type="entry name" value="VI_Rhs_Vgr"/>
    <property type="match status" value="1"/>
</dbReference>
<evidence type="ECO:0000313" key="4">
    <source>
        <dbReference type="EMBL" id="MBM7123185.1"/>
    </source>
</evidence>
<accession>A0ABS2JWJ5</accession>
<dbReference type="Proteomes" id="UP001430065">
    <property type="component" value="Unassembled WGS sequence"/>
</dbReference>
<dbReference type="InterPro" id="IPR006533">
    <property type="entry name" value="T6SS_Vgr_RhsGE"/>
</dbReference>
<evidence type="ECO:0000256" key="1">
    <source>
        <dbReference type="ARBA" id="ARBA00005558"/>
    </source>
</evidence>
<feature type="domain" description="Gp5/Type VI secretion system Vgr protein OB-fold" evidence="2">
    <location>
        <begin position="387"/>
        <end position="454"/>
    </location>
</feature>
<dbReference type="NCBIfam" id="TIGR01646">
    <property type="entry name" value="vgr_GE"/>
    <property type="match status" value="1"/>
</dbReference>
<gene>
    <name evidence="4" type="primary">tssI</name>
    <name evidence="4" type="ORF">ISP20_18600</name>
</gene>
<keyword evidence="5" id="KW-1185">Reference proteome</keyword>
<dbReference type="InterPro" id="IPR054030">
    <property type="entry name" value="Gp5_Vgr_C"/>
</dbReference>
<name>A0ABS2JWJ5_9GAMM</name>
<organism evidence="4 5">
    <name type="scientific">Dyella kyungheensis</name>
    <dbReference type="NCBI Taxonomy" id="1242174"/>
    <lineage>
        <taxon>Bacteria</taxon>
        <taxon>Pseudomonadati</taxon>
        <taxon>Pseudomonadota</taxon>
        <taxon>Gammaproteobacteria</taxon>
        <taxon>Lysobacterales</taxon>
        <taxon>Rhodanobacteraceae</taxon>
        <taxon>Dyella</taxon>
    </lineage>
</organism>